<organism evidence="4">
    <name type="scientific">Rhodanobacter sp. IGA1.0</name>
    <dbReference type="NCBI Taxonomy" id="3158582"/>
    <lineage>
        <taxon>Bacteria</taxon>
        <taxon>Pseudomonadati</taxon>
        <taxon>Pseudomonadota</taxon>
        <taxon>Gammaproteobacteria</taxon>
        <taxon>Lysobacterales</taxon>
        <taxon>Rhodanobacteraceae</taxon>
        <taxon>Rhodanobacter</taxon>
    </lineage>
</organism>
<dbReference type="Gene3D" id="3.40.50.2300">
    <property type="match status" value="1"/>
</dbReference>
<dbReference type="PANTHER" id="PTHR44591">
    <property type="entry name" value="STRESS RESPONSE REGULATOR PROTEIN 1"/>
    <property type="match status" value="1"/>
</dbReference>
<gene>
    <name evidence="4" type="ORF">ABNK63_11770</name>
</gene>
<evidence type="ECO:0000256" key="1">
    <source>
        <dbReference type="ARBA" id="ARBA00022553"/>
    </source>
</evidence>
<name>A0AAU7QKF1_9GAMM</name>
<feature type="domain" description="Response regulatory" evidence="3">
    <location>
        <begin position="10"/>
        <end position="124"/>
    </location>
</feature>
<dbReference type="PANTHER" id="PTHR44591:SF21">
    <property type="entry name" value="TWO-COMPONENT RESPONSE REGULATOR"/>
    <property type="match status" value="1"/>
</dbReference>
<evidence type="ECO:0000259" key="3">
    <source>
        <dbReference type="PROSITE" id="PS50110"/>
    </source>
</evidence>
<reference evidence="4" key="1">
    <citation type="submission" date="2024-06" db="EMBL/GenBank/DDBJ databases">
        <authorList>
            <person name="Sun Y."/>
        </authorList>
    </citation>
    <scope>NUCLEOTIDE SEQUENCE</scope>
    <source>
        <strain evidence="4">IGA1.0</strain>
    </source>
</reference>
<accession>A0AAU7QKF1</accession>
<proteinExistence type="predicted"/>
<protein>
    <submittedName>
        <fullName evidence="4">Response regulator</fullName>
    </submittedName>
</protein>
<feature type="modified residue" description="4-aspartylphosphate" evidence="2">
    <location>
        <position position="60"/>
    </location>
</feature>
<dbReference type="InterPro" id="IPR001789">
    <property type="entry name" value="Sig_transdc_resp-reg_receiver"/>
</dbReference>
<dbReference type="Pfam" id="PF00072">
    <property type="entry name" value="Response_reg"/>
    <property type="match status" value="1"/>
</dbReference>
<dbReference type="EMBL" id="CP157948">
    <property type="protein sequence ID" value="XBS89073.1"/>
    <property type="molecule type" value="Genomic_DNA"/>
</dbReference>
<dbReference type="SMART" id="SM00448">
    <property type="entry name" value="REC"/>
    <property type="match status" value="1"/>
</dbReference>
<dbReference type="AlphaFoldDB" id="A0AAU7QKF1"/>
<sequence>MSSPDSSTPCILLVEDETFLRELVMENLQDAGYSVVEASDGNSGVEALKSDLRIDVLLSDIKLPDIDGYTVARIGKTLRPELRVILMTGYAPSPLPEALQALVYRVLQKPFSLNTLPETVAAALEH</sequence>
<dbReference type="GO" id="GO:0000160">
    <property type="term" value="P:phosphorelay signal transduction system"/>
    <property type="evidence" value="ECO:0007669"/>
    <property type="project" value="InterPro"/>
</dbReference>
<evidence type="ECO:0000313" key="4">
    <source>
        <dbReference type="EMBL" id="XBS89073.1"/>
    </source>
</evidence>
<dbReference type="InterPro" id="IPR011006">
    <property type="entry name" value="CheY-like_superfamily"/>
</dbReference>
<dbReference type="SUPFAM" id="SSF52172">
    <property type="entry name" value="CheY-like"/>
    <property type="match status" value="1"/>
</dbReference>
<dbReference type="RefSeq" id="WP_350015731.1">
    <property type="nucleotide sequence ID" value="NZ_CP157948.1"/>
</dbReference>
<dbReference type="PROSITE" id="PS50110">
    <property type="entry name" value="RESPONSE_REGULATORY"/>
    <property type="match status" value="1"/>
</dbReference>
<dbReference type="InterPro" id="IPR050595">
    <property type="entry name" value="Bact_response_regulator"/>
</dbReference>
<evidence type="ECO:0000256" key="2">
    <source>
        <dbReference type="PROSITE-ProRule" id="PRU00169"/>
    </source>
</evidence>
<keyword evidence="1 2" id="KW-0597">Phosphoprotein</keyword>